<dbReference type="GO" id="GO:0016020">
    <property type="term" value="C:membrane"/>
    <property type="evidence" value="ECO:0007669"/>
    <property type="project" value="InterPro"/>
</dbReference>
<dbReference type="SUPFAM" id="SSF58104">
    <property type="entry name" value="Methyl-accepting chemotaxis protein (MCP) signaling domain"/>
    <property type="match status" value="1"/>
</dbReference>
<comment type="similarity">
    <text evidence="2">Belongs to the methyl-accepting chemotaxis (MCP) protein family.</text>
</comment>
<dbReference type="Pfam" id="PF00015">
    <property type="entry name" value="MCPsignal"/>
    <property type="match status" value="1"/>
</dbReference>
<feature type="domain" description="Methyl-accepting transducer" evidence="5">
    <location>
        <begin position="481"/>
        <end position="701"/>
    </location>
</feature>
<evidence type="ECO:0000259" key="5">
    <source>
        <dbReference type="PROSITE" id="PS50111"/>
    </source>
</evidence>
<dbReference type="Gene3D" id="3.30.450.20">
    <property type="entry name" value="PAS domain"/>
    <property type="match status" value="1"/>
</dbReference>
<feature type="transmembrane region" description="Helical" evidence="4">
    <location>
        <begin position="12"/>
        <end position="36"/>
    </location>
</feature>
<dbReference type="PROSITE" id="PS50111">
    <property type="entry name" value="CHEMOTAXIS_TRANSDUC_2"/>
    <property type="match status" value="1"/>
</dbReference>
<dbReference type="Gene3D" id="1.10.287.950">
    <property type="entry name" value="Methyl-accepting chemotaxis protein"/>
    <property type="match status" value="1"/>
</dbReference>
<dbReference type="InterPro" id="IPR004089">
    <property type="entry name" value="MCPsignal_dom"/>
</dbReference>
<evidence type="ECO:0000313" key="8">
    <source>
        <dbReference type="Proteomes" id="UP000002495"/>
    </source>
</evidence>
<keyword evidence="4" id="KW-0812">Transmembrane</keyword>
<dbReference type="PANTHER" id="PTHR32089">
    <property type="entry name" value="METHYL-ACCEPTING CHEMOTAXIS PROTEIN MCPB"/>
    <property type="match status" value="1"/>
</dbReference>
<reference evidence="7 8" key="1">
    <citation type="journal article" date="2003" name="Proc. Natl. Acad. Sci. U.S.A.">
        <title>The complete genome sequence of the carcinogenic bacterium Helicobacter hepaticus.</title>
        <authorList>
            <person name="Suerbaum S."/>
            <person name="Josenhans C."/>
            <person name="Sterzenbach T."/>
            <person name="Drescher B."/>
            <person name="Brandt P."/>
            <person name="Bell M."/>
            <person name="Droege M."/>
            <person name="Fartmann B."/>
            <person name="Fischer H.-P."/>
            <person name="Ge Z."/>
            <person name="Hoerster A."/>
            <person name="Holland R."/>
            <person name="Klein K."/>
            <person name="Koenig J."/>
            <person name="Macko L."/>
            <person name="Mendz G.L."/>
            <person name="Nyakatura G."/>
            <person name="Schauer D.B."/>
            <person name="Shen Z."/>
            <person name="Weber J."/>
            <person name="Frosch M."/>
            <person name="Fox J.G."/>
        </authorList>
    </citation>
    <scope>NUCLEOTIDE SEQUENCE [LARGE SCALE GENOMIC DNA]</scope>
    <source>
        <strain evidence="8">ATCC 51449 / 3B1</strain>
    </source>
</reference>
<evidence type="ECO:0000313" key="7">
    <source>
        <dbReference type="EMBL" id="AAP77934.1"/>
    </source>
</evidence>
<dbReference type="PANTHER" id="PTHR32089:SF112">
    <property type="entry name" value="LYSOZYME-LIKE PROTEIN-RELATED"/>
    <property type="match status" value="1"/>
</dbReference>
<evidence type="ECO:0008006" key="9">
    <source>
        <dbReference type="Google" id="ProtNLM"/>
    </source>
</evidence>
<keyword evidence="8" id="KW-1185">Reference proteome</keyword>
<feature type="transmembrane region" description="Helical" evidence="4">
    <location>
        <begin position="329"/>
        <end position="350"/>
    </location>
</feature>
<dbReference type="PROSITE" id="PS50885">
    <property type="entry name" value="HAMP"/>
    <property type="match status" value="1"/>
</dbReference>
<feature type="domain" description="HAMP" evidence="6">
    <location>
        <begin position="422"/>
        <end position="463"/>
    </location>
</feature>
<organism evidence="7 8">
    <name type="scientific">Helicobacter hepaticus (strain ATCC 51449 / 3B1)</name>
    <dbReference type="NCBI Taxonomy" id="235279"/>
    <lineage>
        <taxon>Bacteria</taxon>
        <taxon>Pseudomonadati</taxon>
        <taxon>Campylobacterota</taxon>
        <taxon>Epsilonproteobacteria</taxon>
        <taxon>Campylobacterales</taxon>
        <taxon>Helicobacteraceae</taxon>
        <taxon>Helicobacter</taxon>
    </lineage>
</organism>
<dbReference type="OrthoDB" id="5348717at2"/>
<dbReference type="SMART" id="SM00283">
    <property type="entry name" value="MA"/>
    <property type="match status" value="1"/>
</dbReference>
<dbReference type="Gene3D" id="6.10.340.10">
    <property type="match status" value="1"/>
</dbReference>
<dbReference type="InterPro" id="IPR003660">
    <property type="entry name" value="HAMP_dom"/>
</dbReference>
<name>Q7VGI4_HELHP</name>
<accession>Q7VGI4</accession>
<evidence type="ECO:0000256" key="1">
    <source>
        <dbReference type="ARBA" id="ARBA00023224"/>
    </source>
</evidence>
<keyword evidence="4" id="KW-1133">Transmembrane helix</keyword>
<dbReference type="EMBL" id="AE017125">
    <property type="protein sequence ID" value="AAP77934.1"/>
    <property type="molecule type" value="Genomic_DNA"/>
</dbReference>
<dbReference type="eggNOG" id="COG0840">
    <property type="taxonomic scope" value="Bacteria"/>
</dbReference>
<evidence type="ECO:0000259" key="6">
    <source>
        <dbReference type="PROSITE" id="PS50885"/>
    </source>
</evidence>
<dbReference type="AlphaFoldDB" id="Q7VGI4"/>
<keyword evidence="1 3" id="KW-0807">Transducer</keyword>
<keyword evidence="4" id="KW-0472">Membrane</keyword>
<proteinExistence type="inferred from homology"/>
<dbReference type="GO" id="GO:0007165">
    <property type="term" value="P:signal transduction"/>
    <property type="evidence" value="ECO:0007669"/>
    <property type="project" value="UniProtKB-KW"/>
</dbReference>
<evidence type="ECO:0000256" key="3">
    <source>
        <dbReference type="PROSITE-ProRule" id="PRU00284"/>
    </source>
</evidence>
<protein>
    <recommendedName>
        <fullName evidence="9">Methyl-accepting chemotaxis protein</fullName>
    </recommendedName>
</protein>
<sequence>MSFFNHFKIGTKIIFVVSIIVAICVAAIIFIVSYFASNTLSHESDKLLTNTAARYKNLIAGSINEIFASTISAEAGIGALLDKGVALDEEQLTTIIEKVVDSNRYSAGGFVIMTKEYTQSFIKSSSVLPTGEFAILTLDEDTGPGGTYTQTLPSELIKEMPDILASLHNDQVSMSLSYEITFNDKKYYIKAAIVPIIRKGKIIGAMANLFNLEMLDEHLANHALSVFEHDQRFVIDDNGRLVLNSATDQRAETRLKDLRETNTHPTTKVIVDAAKKRENGIYTYTNLHGRSSKTAITSFEIWPGTGQYWTVLSLAPFSSIEKPINTLQIVMVVVGVLAIIVISLIVFIYIRSTIARRIQHISHTLFEFFKYLNYERKDAPQPLKIVAQDELGEMGNAINDNIQKTKAGLEQDSKAVEQSVLTAKTIESGDFRARITETPHNPQLNELKNVLNHMLDDLQTKIGSDTNEIARVFDSYTKLDFTTEVKDASGRVEVVTNTLGEEIRKMLSTSSNFAQTLSNEAKSLAQAVTNLTNLTNSQASSLEQTAQAVEEITSSMQNVSGKTGEVIQQSEDIKNVIGIIRDIADQTNLLALNAAIEAARAGEHGRGFAVVADEVRKLAERTQKSLGEIEANTNLLVQSINDMGESIREQTTGVTQINEAISHLESVTQENVEIANSSAEISERVDKVAKDILDDVNKKRF</sequence>
<dbReference type="STRING" id="235279.HH_1337"/>
<dbReference type="RefSeq" id="WP_011116177.1">
    <property type="nucleotide sequence ID" value="NC_004917.1"/>
</dbReference>
<dbReference type="Pfam" id="PF00672">
    <property type="entry name" value="HAMP"/>
    <property type="match status" value="1"/>
</dbReference>
<evidence type="ECO:0000256" key="4">
    <source>
        <dbReference type="SAM" id="Phobius"/>
    </source>
</evidence>
<dbReference type="KEGG" id="hhe:HH_1337"/>
<gene>
    <name evidence="7" type="ordered locus">HH_1337</name>
</gene>
<evidence type="ECO:0000256" key="2">
    <source>
        <dbReference type="ARBA" id="ARBA00029447"/>
    </source>
</evidence>
<dbReference type="HOGENOM" id="CLU_000445_107_30_7"/>
<dbReference type="Proteomes" id="UP000002495">
    <property type="component" value="Chromosome"/>
</dbReference>